<evidence type="ECO:0000313" key="2">
    <source>
        <dbReference type="Proteomes" id="UP001575652"/>
    </source>
</evidence>
<dbReference type="RefSeq" id="WP_373971743.1">
    <property type="nucleotide sequence ID" value="NZ_JBHDLJ010000005.1"/>
</dbReference>
<name>A0ABV4ULP8_9MICC</name>
<evidence type="ECO:0000313" key="1">
    <source>
        <dbReference type="EMBL" id="MFB0834569.1"/>
    </source>
</evidence>
<dbReference type="Proteomes" id="UP001575652">
    <property type="component" value="Unassembled WGS sequence"/>
</dbReference>
<keyword evidence="2" id="KW-1185">Reference proteome</keyword>
<sequence length="60" mass="7255">MEVREVTGERKYYCSGEACRQERLHTVMWEVHAQRDGHETGRTPLWWKCQECGKENERED</sequence>
<accession>A0ABV4ULP8</accession>
<protein>
    <submittedName>
        <fullName evidence="1">Uncharacterized protein</fullName>
    </submittedName>
</protein>
<dbReference type="EMBL" id="JBHDLJ010000005">
    <property type="protein sequence ID" value="MFB0834569.1"/>
    <property type="molecule type" value="Genomic_DNA"/>
</dbReference>
<proteinExistence type="predicted"/>
<comment type="caution">
    <text evidence="1">The sequence shown here is derived from an EMBL/GenBank/DDBJ whole genome shotgun (WGS) entry which is preliminary data.</text>
</comment>
<gene>
    <name evidence="1" type="ORF">ACETWP_08205</name>
</gene>
<organism evidence="1 2">
    <name type="scientific">Arthrobacter halodurans</name>
    <dbReference type="NCBI Taxonomy" id="516699"/>
    <lineage>
        <taxon>Bacteria</taxon>
        <taxon>Bacillati</taxon>
        <taxon>Actinomycetota</taxon>
        <taxon>Actinomycetes</taxon>
        <taxon>Micrococcales</taxon>
        <taxon>Micrococcaceae</taxon>
        <taxon>Arthrobacter</taxon>
    </lineage>
</organism>
<reference evidence="1 2" key="1">
    <citation type="submission" date="2024-09" db="EMBL/GenBank/DDBJ databases">
        <authorList>
            <person name="Salinas-Garcia M.A."/>
            <person name="Prieme A."/>
        </authorList>
    </citation>
    <scope>NUCLEOTIDE SEQUENCE [LARGE SCALE GENOMIC DNA]</scope>
    <source>
        <strain evidence="1 2">DSM 21081</strain>
    </source>
</reference>